<name>A0A0A2VH01_9BACI</name>
<keyword evidence="3 4" id="KW-0975">Bacterial flagellum</keyword>
<reference evidence="6 7" key="1">
    <citation type="submission" date="2013-08" db="EMBL/GenBank/DDBJ databases">
        <title>Genome of Pontibacillus chungwhensis.</title>
        <authorList>
            <person name="Wang Q."/>
            <person name="Wang G."/>
        </authorList>
    </citation>
    <scope>NUCLEOTIDE SEQUENCE [LARGE SCALE GENOMIC DNA]</scope>
    <source>
        <strain evidence="6 7">BH030062</strain>
    </source>
</reference>
<organism evidence="6 7">
    <name type="scientific">Pontibacillus chungwhensis BH030062</name>
    <dbReference type="NCBI Taxonomy" id="1385513"/>
    <lineage>
        <taxon>Bacteria</taxon>
        <taxon>Bacillati</taxon>
        <taxon>Bacillota</taxon>
        <taxon>Bacilli</taxon>
        <taxon>Bacillales</taxon>
        <taxon>Bacillaceae</taxon>
        <taxon>Pontibacillus</taxon>
    </lineage>
</organism>
<keyword evidence="6" id="KW-0966">Cell projection</keyword>
<dbReference type="EMBL" id="AVBG01000001">
    <property type="protein sequence ID" value="KGP92855.1"/>
    <property type="molecule type" value="Genomic_DNA"/>
</dbReference>
<evidence type="ECO:0000313" key="6">
    <source>
        <dbReference type="EMBL" id="KGP92855.1"/>
    </source>
</evidence>
<dbReference type="RefSeq" id="WP_036778684.1">
    <property type="nucleotide sequence ID" value="NZ_AVBG01000001.1"/>
</dbReference>
<accession>A0A0A2VH01</accession>
<comment type="subcellular location">
    <subcellularLocation>
        <location evidence="1 4">Bacterial flagellum basal body</location>
    </subcellularLocation>
</comment>
<keyword evidence="6" id="KW-0969">Cilium</keyword>
<evidence type="ECO:0000256" key="1">
    <source>
        <dbReference type="ARBA" id="ARBA00004117"/>
    </source>
</evidence>
<dbReference type="GO" id="GO:0005198">
    <property type="term" value="F:structural molecule activity"/>
    <property type="evidence" value="ECO:0007669"/>
    <property type="project" value="UniProtKB-UniRule"/>
</dbReference>
<dbReference type="GO" id="GO:0009425">
    <property type="term" value="C:bacterial-type flagellum basal body"/>
    <property type="evidence" value="ECO:0007669"/>
    <property type="project" value="UniProtKB-SubCell"/>
</dbReference>
<dbReference type="STRING" id="1385513.N780_10915"/>
<dbReference type="GO" id="GO:0003774">
    <property type="term" value="F:cytoskeletal motor activity"/>
    <property type="evidence" value="ECO:0007669"/>
    <property type="project" value="InterPro"/>
</dbReference>
<dbReference type="eggNOG" id="COG1677">
    <property type="taxonomic scope" value="Bacteria"/>
</dbReference>
<dbReference type="PANTHER" id="PTHR34653:SF1">
    <property type="entry name" value="FLAGELLAR HOOK-BASAL BODY COMPLEX PROTEIN FLIE"/>
    <property type="match status" value="1"/>
</dbReference>
<evidence type="ECO:0000313" key="7">
    <source>
        <dbReference type="Proteomes" id="UP000030153"/>
    </source>
</evidence>
<dbReference type="PANTHER" id="PTHR34653">
    <property type="match status" value="1"/>
</dbReference>
<gene>
    <name evidence="4" type="primary">fliE</name>
    <name evidence="6" type="ORF">N780_10915</name>
</gene>
<protein>
    <recommendedName>
        <fullName evidence="4 5">Flagellar hook-basal body complex protein FliE</fullName>
    </recommendedName>
</protein>
<evidence type="ECO:0000256" key="3">
    <source>
        <dbReference type="ARBA" id="ARBA00023143"/>
    </source>
</evidence>
<comment type="caution">
    <text evidence="6">The sequence shown here is derived from an EMBL/GenBank/DDBJ whole genome shotgun (WGS) entry which is preliminary data.</text>
</comment>
<dbReference type="AlphaFoldDB" id="A0A0A2VH01"/>
<dbReference type="HAMAP" id="MF_00724">
    <property type="entry name" value="FliE"/>
    <property type="match status" value="1"/>
</dbReference>
<dbReference type="Proteomes" id="UP000030153">
    <property type="component" value="Unassembled WGS sequence"/>
</dbReference>
<dbReference type="PRINTS" id="PR01006">
    <property type="entry name" value="FLGHOOKFLIE"/>
</dbReference>
<comment type="similarity">
    <text evidence="2 4">Belongs to the FliE family.</text>
</comment>
<proteinExistence type="inferred from homology"/>
<dbReference type="Pfam" id="PF02049">
    <property type="entry name" value="FliE"/>
    <property type="match status" value="1"/>
</dbReference>
<dbReference type="InterPro" id="IPR001624">
    <property type="entry name" value="FliE"/>
</dbReference>
<dbReference type="NCBIfam" id="TIGR00205">
    <property type="entry name" value="fliE"/>
    <property type="match status" value="1"/>
</dbReference>
<evidence type="ECO:0000256" key="2">
    <source>
        <dbReference type="ARBA" id="ARBA00009272"/>
    </source>
</evidence>
<keyword evidence="7" id="KW-1185">Reference proteome</keyword>
<dbReference type="GO" id="GO:0071973">
    <property type="term" value="P:bacterial-type flagellum-dependent cell motility"/>
    <property type="evidence" value="ECO:0007669"/>
    <property type="project" value="InterPro"/>
</dbReference>
<sequence length="100" mass="10899">MEPVVLKASQAPLQTSQDMKKISPQEAQSAFATSLKNAVKTVNNAQVESNIKTQQLAKGEIDNLHDVMIASKKASITLQTAVEVQGKAIDAYKEIMRMQV</sequence>
<dbReference type="OrthoDB" id="9812413at2"/>
<evidence type="ECO:0000256" key="4">
    <source>
        <dbReference type="HAMAP-Rule" id="MF_00724"/>
    </source>
</evidence>
<keyword evidence="6" id="KW-0282">Flagellum</keyword>
<evidence type="ECO:0000256" key="5">
    <source>
        <dbReference type="NCBIfam" id="TIGR00205"/>
    </source>
</evidence>